<dbReference type="AlphaFoldDB" id="A0A243RBM7"/>
<feature type="domain" description="F5/8 type C" evidence="2">
    <location>
        <begin position="16"/>
        <end position="96"/>
    </location>
</feature>
<feature type="region of interest" description="Disordered" evidence="1">
    <location>
        <begin position="69"/>
        <end position="96"/>
    </location>
</feature>
<dbReference type="InterPro" id="IPR008979">
    <property type="entry name" value="Galactose-bd-like_sf"/>
</dbReference>
<dbReference type="Pfam" id="PF00754">
    <property type="entry name" value="F5_F8_type_C"/>
    <property type="match status" value="1"/>
</dbReference>
<name>A0A243RBM7_9ACTN</name>
<reference evidence="3 4" key="1">
    <citation type="submission" date="2017-05" db="EMBL/GenBank/DDBJ databases">
        <title>Biotechnological potential of actinobacteria isolated from South African environments.</title>
        <authorList>
            <person name="Le Roes-Hill M."/>
            <person name="Prins A."/>
            <person name="Durrell K.A."/>
        </authorList>
    </citation>
    <scope>NUCLEOTIDE SEQUENCE [LARGE SCALE GENOMIC DNA]</scope>
    <source>
        <strain evidence="3">M26</strain>
    </source>
</reference>
<dbReference type="EMBL" id="NGFP01000189">
    <property type="protein sequence ID" value="OUC92071.1"/>
    <property type="molecule type" value="Genomic_DNA"/>
</dbReference>
<comment type="caution">
    <text evidence="3">The sequence shown here is derived from an EMBL/GenBank/DDBJ whole genome shotgun (WGS) entry which is preliminary data.</text>
</comment>
<dbReference type="Gene3D" id="2.60.120.260">
    <property type="entry name" value="Galactose-binding domain-like"/>
    <property type="match status" value="1"/>
</dbReference>
<dbReference type="PROSITE" id="PS50022">
    <property type="entry name" value="FA58C_3"/>
    <property type="match status" value="1"/>
</dbReference>
<sequence length="96" mass="9512">MIALGRDPDAELGGQGTVPAAGTLLSRGRPVTASSAGNAVFPAAAAVDGGGEDRWSSAFGDPQWLQADTGSPATINRAVPDWDGSGQEGLSYPSAG</sequence>
<protein>
    <recommendedName>
        <fullName evidence="2">F5/8 type C domain-containing protein</fullName>
    </recommendedName>
</protein>
<dbReference type="Proteomes" id="UP000194761">
    <property type="component" value="Unassembled WGS sequence"/>
</dbReference>
<evidence type="ECO:0000256" key="1">
    <source>
        <dbReference type="SAM" id="MobiDB-lite"/>
    </source>
</evidence>
<dbReference type="RefSeq" id="WP_207621116.1">
    <property type="nucleotide sequence ID" value="NZ_NGFP01000189.1"/>
</dbReference>
<feature type="region of interest" description="Disordered" evidence="1">
    <location>
        <begin position="1"/>
        <end position="23"/>
    </location>
</feature>
<dbReference type="SUPFAM" id="SSF49785">
    <property type="entry name" value="Galactose-binding domain-like"/>
    <property type="match status" value="1"/>
</dbReference>
<keyword evidence="4" id="KW-1185">Reference proteome</keyword>
<evidence type="ECO:0000259" key="2">
    <source>
        <dbReference type="PROSITE" id="PS50022"/>
    </source>
</evidence>
<dbReference type="InterPro" id="IPR000421">
    <property type="entry name" value="FA58C"/>
</dbReference>
<accession>A0A243RBM7</accession>
<proteinExistence type="predicted"/>
<evidence type="ECO:0000313" key="3">
    <source>
        <dbReference type="EMBL" id="OUC92071.1"/>
    </source>
</evidence>
<organism evidence="3 4">
    <name type="scientific">Streptosporangium minutum</name>
    <dbReference type="NCBI Taxonomy" id="569862"/>
    <lineage>
        <taxon>Bacteria</taxon>
        <taxon>Bacillati</taxon>
        <taxon>Actinomycetota</taxon>
        <taxon>Actinomycetes</taxon>
        <taxon>Streptosporangiales</taxon>
        <taxon>Streptosporangiaceae</taxon>
        <taxon>Streptosporangium</taxon>
    </lineage>
</organism>
<evidence type="ECO:0000313" key="4">
    <source>
        <dbReference type="Proteomes" id="UP000194761"/>
    </source>
</evidence>
<gene>
    <name evidence="3" type="ORF">CA984_31490</name>
</gene>